<dbReference type="GO" id="GO:0005829">
    <property type="term" value="C:cytosol"/>
    <property type="evidence" value="ECO:0007669"/>
    <property type="project" value="TreeGrafter"/>
</dbReference>
<proteinExistence type="inferred from homology"/>
<accession>A0A2J9PN32</accession>
<organism evidence="3 4">
    <name type="scientific">Aerococcus viridans</name>
    <dbReference type="NCBI Taxonomy" id="1377"/>
    <lineage>
        <taxon>Bacteria</taxon>
        <taxon>Bacillati</taxon>
        <taxon>Bacillota</taxon>
        <taxon>Bacilli</taxon>
        <taxon>Lactobacillales</taxon>
        <taxon>Aerococcaceae</taxon>
        <taxon>Aerococcus</taxon>
    </lineage>
</organism>
<evidence type="ECO:0000313" key="3">
    <source>
        <dbReference type="EMBL" id="PNL91742.1"/>
    </source>
</evidence>
<protein>
    <recommendedName>
        <fullName evidence="2">Cytokinin riboside 5'-monophosphate phosphoribohydrolase</fullName>
        <ecNumber evidence="2">3.2.2.n1</ecNumber>
    </recommendedName>
</protein>
<dbReference type="Pfam" id="PF03641">
    <property type="entry name" value="Lysine_decarbox"/>
    <property type="match status" value="1"/>
</dbReference>
<dbReference type="GO" id="GO:0009691">
    <property type="term" value="P:cytokinin biosynthetic process"/>
    <property type="evidence" value="ECO:0007669"/>
    <property type="project" value="UniProtKB-UniRule"/>
</dbReference>
<keyword evidence="2" id="KW-0203">Cytokinin biosynthesis</keyword>
<keyword evidence="2" id="KW-0378">Hydrolase</keyword>
<dbReference type="InterPro" id="IPR005269">
    <property type="entry name" value="LOG"/>
</dbReference>
<dbReference type="EC" id="3.2.2.n1" evidence="2"/>
<dbReference type="EMBL" id="NBTM02000001">
    <property type="protein sequence ID" value="PNL91742.1"/>
    <property type="molecule type" value="Genomic_DNA"/>
</dbReference>
<dbReference type="PANTHER" id="PTHR31223">
    <property type="entry name" value="LOG FAMILY PROTEIN YJL055W"/>
    <property type="match status" value="1"/>
</dbReference>
<comment type="similarity">
    <text evidence="1 2">Belongs to the LOG family.</text>
</comment>
<name>A0A2J9PN32_9LACT</name>
<dbReference type="InterPro" id="IPR031100">
    <property type="entry name" value="LOG_fam"/>
</dbReference>
<dbReference type="SUPFAM" id="SSF102405">
    <property type="entry name" value="MCP/YpsA-like"/>
    <property type="match status" value="1"/>
</dbReference>
<gene>
    <name evidence="3" type="ORF">A6J77_005695</name>
</gene>
<evidence type="ECO:0000313" key="4">
    <source>
        <dbReference type="Proteomes" id="UP000192813"/>
    </source>
</evidence>
<dbReference type="RefSeq" id="WP_083068950.1">
    <property type="nucleotide sequence ID" value="NZ_JALXKY010000004.1"/>
</dbReference>
<dbReference type="Gene3D" id="3.40.50.450">
    <property type="match status" value="1"/>
</dbReference>
<evidence type="ECO:0000256" key="1">
    <source>
        <dbReference type="ARBA" id="ARBA00006763"/>
    </source>
</evidence>
<comment type="caution">
    <text evidence="3">The sequence shown here is derived from an EMBL/GenBank/DDBJ whole genome shotgun (WGS) entry which is preliminary data.</text>
</comment>
<dbReference type="AlphaFoldDB" id="A0A2J9PN32"/>
<dbReference type="NCBIfam" id="TIGR00730">
    <property type="entry name" value="Rossman fold protein, TIGR00730 family"/>
    <property type="match status" value="1"/>
</dbReference>
<dbReference type="Proteomes" id="UP000192813">
    <property type="component" value="Unassembled WGS sequence"/>
</dbReference>
<dbReference type="PANTHER" id="PTHR31223:SF70">
    <property type="entry name" value="LOG FAMILY PROTEIN YJL055W"/>
    <property type="match status" value="1"/>
</dbReference>
<dbReference type="GO" id="GO:0016799">
    <property type="term" value="F:hydrolase activity, hydrolyzing N-glycosyl compounds"/>
    <property type="evidence" value="ECO:0007669"/>
    <property type="project" value="TreeGrafter"/>
</dbReference>
<reference evidence="4" key="1">
    <citation type="submission" date="2017-12" db="EMBL/GenBank/DDBJ databases">
        <title>FDA dAtabase for Regulatory Grade micrObial Sequences (FDA-ARGOS): Supporting development and validation of Infectious Disease Dx tests.</title>
        <authorList>
            <person name="Hoffmann M."/>
            <person name="Allard M."/>
            <person name="Evans P."/>
            <person name="Brown E."/>
            <person name="Tallon L."/>
            <person name="Sadzewicz L."/>
            <person name="Sengamalay N."/>
            <person name="Ott S."/>
            <person name="Godinez A."/>
            <person name="Nagaraj S."/>
            <person name="Vavikolanu K."/>
            <person name="Aluvathingal J."/>
            <person name="Nadendla S."/>
            <person name="Sichtig H."/>
        </authorList>
    </citation>
    <scope>NUCLEOTIDE SEQUENCE [LARGE SCALE GENOMIC DNA]</scope>
    <source>
        <strain evidence="4">FDAARGOS_249</strain>
    </source>
</reference>
<evidence type="ECO:0000256" key="2">
    <source>
        <dbReference type="RuleBase" id="RU363015"/>
    </source>
</evidence>
<sequence>MELKSVAVYLGSAVGDDPMYEETATRVGEVIAKSGRTLVYGGSNVGCMAAVANGALAFGGDVMGVVPQKLADNNIQHPDLTKLFVVQGMHERKAQMIDLSDGFIALPGGPGTMEELFEVISWKQVGYHDKPIGILNVNNYYDGLLDFLDFQVDHGFMHQQYRDMLLVETDPEVLLEKMAAYEPTAEAKWK</sequence>